<dbReference type="OrthoDB" id="9804380at2"/>
<dbReference type="Proteomes" id="UP000516444">
    <property type="component" value="Chromosome"/>
</dbReference>
<evidence type="ECO:0000313" key="2">
    <source>
        <dbReference type="Proteomes" id="UP000516444"/>
    </source>
</evidence>
<evidence type="ECO:0000313" key="1">
    <source>
        <dbReference type="EMBL" id="BCL28531.1"/>
    </source>
</evidence>
<organism evidence="1 2">
    <name type="scientific">Streptomyces aurantiacus</name>
    <dbReference type="NCBI Taxonomy" id="47760"/>
    <lineage>
        <taxon>Bacteria</taxon>
        <taxon>Bacillati</taxon>
        <taxon>Actinomycetota</taxon>
        <taxon>Actinomycetes</taxon>
        <taxon>Kitasatosporales</taxon>
        <taxon>Streptomycetaceae</taxon>
        <taxon>Streptomyces</taxon>
        <taxon>Streptomyces aurantiacus group</taxon>
    </lineage>
</organism>
<proteinExistence type="predicted"/>
<dbReference type="RefSeq" id="WP_055514231.1">
    <property type="nucleotide sequence ID" value="NZ_AP023440.1"/>
</dbReference>
<keyword evidence="2" id="KW-1185">Reference proteome</keyword>
<reference evidence="1 2" key="1">
    <citation type="journal article" date="2014" name="Int. J. Syst. Evol. Microbiol.">
        <title>Complete genome sequence of Corynebacterium casei LMG S-19264T (=DSM 44701T), isolated from a smear-ripened cheese.</title>
        <authorList>
            <consortium name="US DOE Joint Genome Institute (JGI-PGF)"/>
            <person name="Walter F."/>
            <person name="Albersmeier A."/>
            <person name="Kalinowski J."/>
            <person name="Ruckert C."/>
        </authorList>
    </citation>
    <scope>NUCLEOTIDE SEQUENCE [LARGE SCALE GENOMIC DNA]</scope>
    <source>
        <strain evidence="1 2">JCM 4677</strain>
    </source>
</reference>
<protein>
    <submittedName>
        <fullName evidence="1">Uncharacterized protein</fullName>
    </submittedName>
</protein>
<name>A0A7G1P1K7_9ACTN</name>
<sequence>MSDITIVTSDLIDLYDAVFTHGGFTVQFNADGTLNPAVSGFAVSATDEQWSVPAATPFADFASAIERLHALYPTANAVGGWADGQQLYLDPVEIIDDRAKAEFIGRLRNQIAIYDLCASEEIRL</sequence>
<accession>A0A7G1P1K7</accession>
<dbReference type="EMBL" id="AP023440">
    <property type="protein sequence ID" value="BCL28531.1"/>
    <property type="molecule type" value="Genomic_DNA"/>
</dbReference>
<gene>
    <name evidence="1" type="ORF">GCM10017557_33900</name>
</gene>
<dbReference type="KEGG" id="sgm:GCM10017557_33900"/>
<dbReference type="AlphaFoldDB" id="A0A7G1P1K7"/>